<evidence type="ECO:0000313" key="2">
    <source>
        <dbReference type="Proteomes" id="UP000254055"/>
    </source>
</evidence>
<evidence type="ECO:0000313" key="1">
    <source>
        <dbReference type="EMBL" id="SUA36558.1"/>
    </source>
</evidence>
<sequence>MGCAGKITSRIKRLHNNWRIILFFGCVVKKTSGGKGLAASGCTGYGAGGFAGIYSHSCNKAVSMFHDQMPLLLPSKPRRKR</sequence>
<reference evidence="1 2" key="1">
    <citation type="submission" date="2018-06" db="EMBL/GenBank/DDBJ databases">
        <authorList>
            <consortium name="Pathogen Informatics"/>
            <person name="Doyle S."/>
        </authorList>
    </citation>
    <scope>NUCLEOTIDE SEQUENCE [LARGE SCALE GENOMIC DNA]</scope>
    <source>
        <strain evidence="1 2">NCTC12229</strain>
    </source>
</reference>
<gene>
    <name evidence="1" type="ORF">NCTC12229_00977</name>
</gene>
<dbReference type="AlphaFoldDB" id="A0A378WGH8"/>
<dbReference type="EMBL" id="UGRS01000001">
    <property type="protein sequence ID" value="SUA36558.1"/>
    <property type="molecule type" value="Genomic_DNA"/>
</dbReference>
<protein>
    <submittedName>
        <fullName evidence="1">Uncharacterized protein</fullName>
    </submittedName>
</protein>
<accession>A0A378WGH8</accession>
<dbReference type="Proteomes" id="UP000254055">
    <property type="component" value="Unassembled WGS sequence"/>
</dbReference>
<name>A0A378WGH8_9NEIS</name>
<organism evidence="1 2">
    <name type="scientific">Neisseria zoodegmatis</name>
    <dbReference type="NCBI Taxonomy" id="326523"/>
    <lineage>
        <taxon>Bacteria</taxon>
        <taxon>Pseudomonadati</taxon>
        <taxon>Pseudomonadota</taxon>
        <taxon>Betaproteobacteria</taxon>
        <taxon>Neisseriales</taxon>
        <taxon>Neisseriaceae</taxon>
        <taxon>Neisseria</taxon>
    </lineage>
</organism>
<proteinExistence type="predicted"/>